<evidence type="ECO:0000313" key="2">
    <source>
        <dbReference type="Proteomes" id="UP001176517"/>
    </source>
</evidence>
<dbReference type="EMBL" id="JAPDMZ010000013">
    <property type="protein sequence ID" value="KAK0556622.1"/>
    <property type="molecule type" value="Genomic_DNA"/>
</dbReference>
<dbReference type="Proteomes" id="UP001176517">
    <property type="component" value="Unassembled WGS sequence"/>
</dbReference>
<dbReference type="PANTHER" id="PTHR37466">
    <property type="entry name" value="SLR1628 PROTEIN"/>
    <property type="match status" value="1"/>
</dbReference>
<dbReference type="Gene3D" id="3.30.56.110">
    <property type="entry name" value="Protein of unknown function DUF2237"/>
    <property type="match status" value="1"/>
</dbReference>
<keyword evidence="2" id="KW-1185">Reference proteome</keyword>
<organism evidence="1 2">
    <name type="scientific">Tilletia horrida</name>
    <dbReference type="NCBI Taxonomy" id="155126"/>
    <lineage>
        <taxon>Eukaryota</taxon>
        <taxon>Fungi</taxon>
        <taxon>Dikarya</taxon>
        <taxon>Basidiomycota</taxon>
        <taxon>Ustilaginomycotina</taxon>
        <taxon>Exobasidiomycetes</taxon>
        <taxon>Tilletiales</taxon>
        <taxon>Tilletiaceae</taxon>
        <taxon>Tilletia</taxon>
    </lineage>
</organism>
<dbReference type="AlphaFoldDB" id="A0AAN6GUQ6"/>
<proteinExistence type="predicted"/>
<dbReference type="Gene3D" id="1.10.1660.80">
    <property type="match status" value="1"/>
</dbReference>
<dbReference type="PANTHER" id="PTHR37466:SF1">
    <property type="entry name" value="SLR1628 PROTEIN"/>
    <property type="match status" value="1"/>
</dbReference>
<comment type="caution">
    <text evidence="1">The sequence shown here is derived from an EMBL/GenBank/DDBJ whole genome shotgun (WGS) entry which is preliminary data.</text>
</comment>
<protein>
    <submittedName>
        <fullName evidence="1">Uncharacterized protein</fullName>
    </submittedName>
</protein>
<accession>A0AAN6GUQ6</accession>
<gene>
    <name evidence="1" type="ORF">OC846_001067</name>
</gene>
<evidence type="ECO:0000313" key="1">
    <source>
        <dbReference type="EMBL" id="KAK0556622.1"/>
    </source>
</evidence>
<dbReference type="InterPro" id="IPR018714">
    <property type="entry name" value="DUF2237"/>
</dbReference>
<name>A0AAN6GUQ6_9BASI</name>
<reference evidence="1" key="1">
    <citation type="journal article" date="2023" name="PhytoFront">
        <title>Draft Genome Resources of Seven Strains of Tilletia horrida, Causal Agent of Kernel Smut of Rice.</title>
        <authorList>
            <person name="Khanal S."/>
            <person name="Antony Babu S."/>
            <person name="Zhou X.G."/>
        </authorList>
    </citation>
    <scope>NUCLEOTIDE SEQUENCE</scope>
    <source>
        <strain evidence="1">TX6</strain>
    </source>
</reference>
<sequence length="75" mass="8284">MSSMEPSLNVYDRPLEVCGTQPVTGFFRNGKCEALDAWKAGDLPREAVPTVKLDATHKAALRVVDIADLEAFRHK</sequence>
<dbReference type="Pfam" id="PF09996">
    <property type="entry name" value="DUF2237"/>
    <property type="match status" value="1"/>
</dbReference>